<organism evidence="1 2">
    <name type="scientific">Scleroderma citrinum Foug A</name>
    <dbReference type="NCBI Taxonomy" id="1036808"/>
    <lineage>
        <taxon>Eukaryota</taxon>
        <taxon>Fungi</taxon>
        <taxon>Dikarya</taxon>
        <taxon>Basidiomycota</taxon>
        <taxon>Agaricomycotina</taxon>
        <taxon>Agaricomycetes</taxon>
        <taxon>Agaricomycetidae</taxon>
        <taxon>Boletales</taxon>
        <taxon>Sclerodermatineae</taxon>
        <taxon>Sclerodermataceae</taxon>
        <taxon>Scleroderma</taxon>
    </lineage>
</organism>
<accession>A0A0C3E0X0</accession>
<evidence type="ECO:0000313" key="1">
    <source>
        <dbReference type="EMBL" id="KIM66445.1"/>
    </source>
</evidence>
<name>A0A0C3E0X0_9AGAM</name>
<dbReference type="Proteomes" id="UP000053989">
    <property type="component" value="Unassembled WGS sequence"/>
</dbReference>
<dbReference type="AlphaFoldDB" id="A0A0C3E0X0"/>
<dbReference type="EMBL" id="KN822017">
    <property type="protein sequence ID" value="KIM66445.1"/>
    <property type="molecule type" value="Genomic_DNA"/>
</dbReference>
<dbReference type="HOGENOM" id="CLU_2777398_0_0_1"/>
<evidence type="ECO:0000313" key="2">
    <source>
        <dbReference type="Proteomes" id="UP000053989"/>
    </source>
</evidence>
<gene>
    <name evidence="1" type="ORF">SCLCIDRAFT_323705</name>
</gene>
<reference evidence="2" key="2">
    <citation type="submission" date="2015-01" db="EMBL/GenBank/DDBJ databases">
        <title>Evolutionary Origins and Diversification of the Mycorrhizal Mutualists.</title>
        <authorList>
            <consortium name="DOE Joint Genome Institute"/>
            <consortium name="Mycorrhizal Genomics Consortium"/>
            <person name="Kohler A."/>
            <person name="Kuo A."/>
            <person name="Nagy L.G."/>
            <person name="Floudas D."/>
            <person name="Copeland A."/>
            <person name="Barry K.W."/>
            <person name="Cichocki N."/>
            <person name="Veneault-Fourrey C."/>
            <person name="LaButti K."/>
            <person name="Lindquist E.A."/>
            <person name="Lipzen A."/>
            <person name="Lundell T."/>
            <person name="Morin E."/>
            <person name="Murat C."/>
            <person name="Riley R."/>
            <person name="Ohm R."/>
            <person name="Sun H."/>
            <person name="Tunlid A."/>
            <person name="Henrissat B."/>
            <person name="Grigoriev I.V."/>
            <person name="Hibbett D.S."/>
            <person name="Martin F."/>
        </authorList>
    </citation>
    <scope>NUCLEOTIDE SEQUENCE [LARGE SCALE GENOMIC DNA]</scope>
    <source>
        <strain evidence="2">Foug A</strain>
    </source>
</reference>
<dbReference type="InParanoid" id="A0A0C3E0X0"/>
<keyword evidence="2" id="KW-1185">Reference proteome</keyword>
<sequence>MLMYALLENELESIGTIFTTSFVDITGYVEQSCCIHRDWRNSRLGWNRSCTGIPSGCFHPFSRNYILLK</sequence>
<reference evidence="1 2" key="1">
    <citation type="submission" date="2014-04" db="EMBL/GenBank/DDBJ databases">
        <authorList>
            <consortium name="DOE Joint Genome Institute"/>
            <person name="Kuo A."/>
            <person name="Kohler A."/>
            <person name="Nagy L.G."/>
            <person name="Floudas D."/>
            <person name="Copeland A."/>
            <person name="Barry K.W."/>
            <person name="Cichocki N."/>
            <person name="Veneault-Fourrey C."/>
            <person name="LaButti K."/>
            <person name="Lindquist E.A."/>
            <person name="Lipzen A."/>
            <person name="Lundell T."/>
            <person name="Morin E."/>
            <person name="Murat C."/>
            <person name="Sun H."/>
            <person name="Tunlid A."/>
            <person name="Henrissat B."/>
            <person name="Grigoriev I.V."/>
            <person name="Hibbett D.S."/>
            <person name="Martin F."/>
            <person name="Nordberg H.P."/>
            <person name="Cantor M.N."/>
            <person name="Hua S.X."/>
        </authorList>
    </citation>
    <scope>NUCLEOTIDE SEQUENCE [LARGE SCALE GENOMIC DNA]</scope>
    <source>
        <strain evidence="1 2">Foug A</strain>
    </source>
</reference>
<protein>
    <submittedName>
        <fullName evidence="1">Uncharacterized protein</fullName>
    </submittedName>
</protein>
<proteinExistence type="predicted"/>